<protein>
    <submittedName>
        <fullName evidence="1">Uncharacterized protein</fullName>
    </submittedName>
</protein>
<proteinExistence type="predicted"/>
<accession>A0A6L2JES3</accession>
<evidence type="ECO:0000313" key="1">
    <source>
        <dbReference type="EMBL" id="GEU35406.1"/>
    </source>
</evidence>
<dbReference type="AlphaFoldDB" id="A0A6L2JES3"/>
<gene>
    <name evidence="1" type="ORF">Tci_007384</name>
</gene>
<comment type="caution">
    <text evidence="1">The sequence shown here is derived from an EMBL/GenBank/DDBJ whole genome shotgun (WGS) entry which is preliminary data.</text>
</comment>
<dbReference type="EMBL" id="BKCJ010000687">
    <property type="protein sequence ID" value="GEU35406.1"/>
    <property type="molecule type" value="Genomic_DNA"/>
</dbReference>
<reference evidence="1" key="1">
    <citation type="journal article" date="2019" name="Sci. Rep.">
        <title>Draft genome of Tanacetum cinerariifolium, the natural source of mosquito coil.</title>
        <authorList>
            <person name="Yamashiro T."/>
            <person name="Shiraishi A."/>
            <person name="Satake H."/>
            <person name="Nakayama K."/>
        </authorList>
    </citation>
    <scope>NUCLEOTIDE SEQUENCE</scope>
</reference>
<sequence length="170" mass="20440">MFIQKFYQLSNNNEEMETDEDDSNDIADIFKIDKNLFDFETPLCKAFNEVNYLLKIDTDLFTFDIQEIKTYEEYELNNNMTGDFVKPWNYGSNNVGNIQDNMKEHHDPSICKIRRFEMMKYSFDVDDEYVFIKEREHSDHSRTNVDACQAYRELFHIMDEGWLVTKAKEE</sequence>
<name>A0A6L2JES3_TANCI</name>
<organism evidence="1">
    <name type="scientific">Tanacetum cinerariifolium</name>
    <name type="common">Dalmatian daisy</name>
    <name type="synonym">Chrysanthemum cinerariifolium</name>
    <dbReference type="NCBI Taxonomy" id="118510"/>
    <lineage>
        <taxon>Eukaryota</taxon>
        <taxon>Viridiplantae</taxon>
        <taxon>Streptophyta</taxon>
        <taxon>Embryophyta</taxon>
        <taxon>Tracheophyta</taxon>
        <taxon>Spermatophyta</taxon>
        <taxon>Magnoliopsida</taxon>
        <taxon>eudicotyledons</taxon>
        <taxon>Gunneridae</taxon>
        <taxon>Pentapetalae</taxon>
        <taxon>asterids</taxon>
        <taxon>campanulids</taxon>
        <taxon>Asterales</taxon>
        <taxon>Asteraceae</taxon>
        <taxon>Asteroideae</taxon>
        <taxon>Anthemideae</taxon>
        <taxon>Anthemidinae</taxon>
        <taxon>Tanacetum</taxon>
    </lineage>
</organism>